<dbReference type="InterPro" id="IPR008979">
    <property type="entry name" value="Galactose-bd-like_sf"/>
</dbReference>
<dbReference type="Proteomes" id="UP000184278">
    <property type="component" value="Unassembled WGS sequence"/>
</dbReference>
<evidence type="ECO:0000313" key="3">
    <source>
        <dbReference type="Proteomes" id="UP000184278"/>
    </source>
</evidence>
<dbReference type="Pfam" id="PF24135">
    <property type="entry name" value="DUF7402"/>
    <property type="match status" value="1"/>
</dbReference>
<proteinExistence type="predicted"/>
<evidence type="ECO:0000313" key="2">
    <source>
        <dbReference type="EMBL" id="SHH69736.1"/>
    </source>
</evidence>
<evidence type="ECO:0000259" key="1">
    <source>
        <dbReference type="Pfam" id="PF24135"/>
    </source>
</evidence>
<dbReference type="AlphaFoldDB" id="A0A1M5V3F6"/>
<name>A0A1M5V3F6_BUTFI</name>
<dbReference type="STRING" id="1121131.SAMN02745229_00851"/>
<keyword evidence="3" id="KW-1185">Reference proteome</keyword>
<gene>
    <name evidence="2" type="ORF">SAMN02745229_00851</name>
</gene>
<dbReference type="EMBL" id="FQXK01000006">
    <property type="protein sequence ID" value="SHH69736.1"/>
    <property type="molecule type" value="Genomic_DNA"/>
</dbReference>
<protein>
    <recommendedName>
        <fullName evidence="1">DUF7402 domain-containing protein</fullName>
    </recommendedName>
</protein>
<reference evidence="3" key="1">
    <citation type="submission" date="2016-11" db="EMBL/GenBank/DDBJ databases">
        <authorList>
            <person name="Varghese N."/>
            <person name="Submissions S."/>
        </authorList>
    </citation>
    <scope>NUCLEOTIDE SEQUENCE [LARGE SCALE GENOMIC DNA]</scope>
    <source>
        <strain evidence="3">DSM 3071</strain>
    </source>
</reference>
<dbReference type="RefSeq" id="WP_073385774.1">
    <property type="nucleotide sequence ID" value="NZ_FQXK01000006.1"/>
</dbReference>
<accession>A0A1M5V3F6</accession>
<sequence>MKIEVHGAWGDVIKAQEEAEDQVVLAWEGEYRKDDFIDFKGLEPGTFYKLKIDPTIDESLIYVTTDSFRYTIPFYEKKTSYNPMSFVGNRHLVSIRKAFDFEVETTRNLCLNPCDQHEVTGVYPHASANVETRGEAVFAARNAIDGVIETRSHGEWPYESWGINRQDDATIKVEFGYPVDIEEIRLYTRADFPHDNWWIKGTFNFSDGSSDTVDMEKKVQKPHIFSIKKKGIEWLTLGNLIKADDPSPFPALTQIEVYGRIHGGNKEL</sequence>
<dbReference type="Gene3D" id="2.60.120.260">
    <property type="entry name" value="Galactose-binding domain-like"/>
    <property type="match status" value="1"/>
</dbReference>
<dbReference type="OrthoDB" id="5674083at2"/>
<dbReference type="SUPFAM" id="SSF49785">
    <property type="entry name" value="Galactose-binding domain-like"/>
    <property type="match status" value="1"/>
</dbReference>
<feature type="domain" description="DUF7402" evidence="1">
    <location>
        <begin position="130"/>
        <end position="237"/>
    </location>
</feature>
<organism evidence="2 3">
    <name type="scientific">Butyrivibrio fibrisolvens DSM 3071</name>
    <dbReference type="NCBI Taxonomy" id="1121131"/>
    <lineage>
        <taxon>Bacteria</taxon>
        <taxon>Bacillati</taxon>
        <taxon>Bacillota</taxon>
        <taxon>Clostridia</taxon>
        <taxon>Lachnospirales</taxon>
        <taxon>Lachnospiraceae</taxon>
        <taxon>Butyrivibrio</taxon>
    </lineage>
</organism>
<dbReference type="InterPro" id="IPR055826">
    <property type="entry name" value="DUF7402"/>
</dbReference>
<dbReference type="GeneID" id="89511634"/>